<sequence>MFLSLTIQRRSNKIRTLSDTHLSAANDRELCGLVRNTVENAGGLTLDSGWSHRILPETTSRTGKTSEEDGVRRNVRSK</sequence>
<feature type="region of interest" description="Disordered" evidence="1">
    <location>
        <begin position="55"/>
        <end position="78"/>
    </location>
</feature>
<keyword evidence="3" id="KW-1185">Reference proteome</keyword>
<comment type="caution">
    <text evidence="2">The sequence shown here is derived from an EMBL/GenBank/DDBJ whole genome shotgun (WGS) entry which is preliminary data.</text>
</comment>
<evidence type="ECO:0000313" key="3">
    <source>
        <dbReference type="Proteomes" id="UP000024635"/>
    </source>
</evidence>
<name>A0A016UEM4_9BILA</name>
<reference evidence="3" key="1">
    <citation type="journal article" date="2015" name="Nat. Genet.">
        <title>The genome and transcriptome of the zoonotic hookworm Ancylostoma ceylanicum identify infection-specific gene families.</title>
        <authorList>
            <person name="Schwarz E.M."/>
            <person name="Hu Y."/>
            <person name="Antoshechkin I."/>
            <person name="Miller M.M."/>
            <person name="Sternberg P.W."/>
            <person name="Aroian R.V."/>
        </authorList>
    </citation>
    <scope>NUCLEOTIDE SEQUENCE</scope>
    <source>
        <strain evidence="3">HY135</strain>
    </source>
</reference>
<proteinExistence type="predicted"/>
<gene>
    <name evidence="2" type="primary">Acey_s0044.g957</name>
    <name evidence="2" type="ORF">Y032_0044g957</name>
</gene>
<evidence type="ECO:0000256" key="1">
    <source>
        <dbReference type="SAM" id="MobiDB-lite"/>
    </source>
</evidence>
<dbReference type="AlphaFoldDB" id="A0A016UEM4"/>
<dbReference type="EMBL" id="JARK01001380">
    <property type="protein sequence ID" value="EYC13381.1"/>
    <property type="molecule type" value="Genomic_DNA"/>
</dbReference>
<dbReference type="Proteomes" id="UP000024635">
    <property type="component" value="Unassembled WGS sequence"/>
</dbReference>
<protein>
    <submittedName>
        <fullName evidence="2">Uncharacterized protein</fullName>
    </submittedName>
</protein>
<organism evidence="2 3">
    <name type="scientific">Ancylostoma ceylanicum</name>
    <dbReference type="NCBI Taxonomy" id="53326"/>
    <lineage>
        <taxon>Eukaryota</taxon>
        <taxon>Metazoa</taxon>
        <taxon>Ecdysozoa</taxon>
        <taxon>Nematoda</taxon>
        <taxon>Chromadorea</taxon>
        <taxon>Rhabditida</taxon>
        <taxon>Rhabditina</taxon>
        <taxon>Rhabditomorpha</taxon>
        <taxon>Strongyloidea</taxon>
        <taxon>Ancylostomatidae</taxon>
        <taxon>Ancylostomatinae</taxon>
        <taxon>Ancylostoma</taxon>
    </lineage>
</organism>
<accession>A0A016UEM4</accession>
<evidence type="ECO:0000313" key="2">
    <source>
        <dbReference type="EMBL" id="EYC13381.1"/>
    </source>
</evidence>